<proteinExistence type="predicted"/>
<dbReference type="AlphaFoldDB" id="A0A9P6WTP0"/>
<dbReference type="EMBL" id="JAANQT010009322">
    <property type="protein sequence ID" value="KAG1277631.1"/>
    <property type="molecule type" value="Genomic_DNA"/>
</dbReference>
<reference evidence="2" key="1">
    <citation type="journal article" date="2020" name="Microb. Genom.">
        <title>Genetic diversity of clinical and environmental Mucorales isolates obtained from an investigation of mucormycosis cases among solid organ transplant recipients.</title>
        <authorList>
            <person name="Nguyen M.H."/>
            <person name="Kaul D."/>
            <person name="Muto C."/>
            <person name="Cheng S.J."/>
            <person name="Richter R.A."/>
            <person name="Bruno V.M."/>
            <person name="Liu G."/>
            <person name="Beyhan S."/>
            <person name="Sundermann A.J."/>
            <person name="Mounaud S."/>
            <person name="Pasculle A.W."/>
            <person name="Nierman W.C."/>
            <person name="Driscoll E."/>
            <person name="Cumbie R."/>
            <person name="Clancy C.J."/>
            <person name="Dupont C.L."/>
        </authorList>
    </citation>
    <scope>NUCLEOTIDE SEQUENCE</scope>
    <source>
        <strain evidence="2">GL11</strain>
    </source>
</reference>
<keyword evidence="3" id="KW-1185">Reference proteome</keyword>
<sequence length="100" mass="10685">MALSLNKFLGNHSADPPGSKQLLSSNVQGSTVEQPTLTLPSFADLLPKSQVANSSTYASITGRSTRKKSPPRKEYSLLTSDKSPLIFKASTAAHSVFYSV</sequence>
<evidence type="ECO:0000256" key="1">
    <source>
        <dbReference type="SAM" id="MobiDB-lite"/>
    </source>
</evidence>
<protein>
    <submittedName>
        <fullName evidence="2">Uncharacterized protein</fullName>
    </submittedName>
</protein>
<gene>
    <name evidence="2" type="ORF">G6F64_014713</name>
</gene>
<organism evidence="2 3">
    <name type="scientific">Rhizopus oryzae</name>
    <name type="common">Mucormycosis agent</name>
    <name type="synonym">Rhizopus arrhizus var. delemar</name>
    <dbReference type="NCBI Taxonomy" id="64495"/>
    <lineage>
        <taxon>Eukaryota</taxon>
        <taxon>Fungi</taxon>
        <taxon>Fungi incertae sedis</taxon>
        <taxon>Mucoromycota</taxon>
        <taxon>Mucoromycotina</taxon>
        <taxon>Mucoromycetes</taxon>
        <taxon>Mucorales</taxon>
        <taxon>Mucorineae</taxon>
        <taxon>Rhizopodaceae</taxon>
        <taxon>Rhizopus</taxon>
    </lineage>
</organism>
<dbReference type="Proteomes" id="UP000716291">
    <property type="component" value="Unassembled WGS sequence"/>
</dbReference>
<feature type="region of interest" description="Disordered" evidence="1">
    <location>
        <begin position="1"/>
        <end position="29"/>
    </location>
</feature>
<evidence type="ECO:0000313" key="2">
    <source>
        <dbReference type="EMBL" id="KAG1277631.1"/>
    </source>
</evidence>
<evidence type="ECO:0000313" key="3">
    <source>
        <dbReference type="Proteomes" id="UP000716291"/>
    </source>
</evidence>
<comment type="caution">
    <text evidence="2">The sequence shown here is derived from an EMBL/GenBank/DDBJ whole genome shotgun (WGS) entry which is preliminary data.</text>
</comment>
<name>A0A9P6WTP0_RHIOR</name>
<accession>A0A9P6WTP0</accession>